<protein>
    <submittedName>
        <fullName evidence="7">Chymotrypsin inhibitor-like</fullName>
    </submittedName>
</protein>
<comment type="similarity">
    <text evidence="1">Belongs to the serine protease inhibitor-like (TIL domain-containing) family.</text>
</comment>
<feature type="signal peptide" evidence="4">
    <location>
        <begin position="1"/>
        <end position="22"/>
    </location>
</feature>
<dbReference type="KEGG" id="fas:105264117"/>
<gene>
    <name evidence="7" type="primary">LOC105264117</name>
</gene>
<feature type="domain" description="TIL" evidence="5">
    <location>
        <begin position="25"/>
        <end position="74"/>
    </location>
</feature>
<dbReference type="InterPro" id="IPR051368">
    <property type="entry name" value="SerProtInhib-TIL_Domain"/>
</dbReference>
<accession>A0A9R1TWH2</accession>
<dbReference type="RefSeq" id="XP_011299069.1">
    <property type="nucleotide sequence ID" value="XM_011300767.1"/>
</dbReference>
<dbReference type="GeneID" id="105264117"/>
<evidence type="ECO:0000313" key="7">
    <source>
        <dbReference type="RefSeq" id="XP_011299069.1"/>
    </source>
</evidence>
<dbReference type="SUPFAM" id="SSF57567">
    <property type="entry name" value="Serine protease inhibitors"/>
    <property type="match status" value="1"/>
</dbReference>
<proteinExistence type="inferred from homology"/>
<evidence type="ECO:0000256" key="4">
    <source>
        <dbReference type="SAM" id="SignalP"/>
    </source>
</evidence>
<dbReference type="Gene3D" id="2.10.25.10">
    <property type="entry name" value="Laminin"/>
    <property type="match status" value="1"/>
</dbReference>
<dbReference type="PANTHER" id="PTHR23259">
    <property type="entry name" value="RIDDLE"/>
    <property type="match status" value="1"/>
</dbReference>
<sequence length="75" mass="8537">MRGFSLFFILALAMVFIGEISAQRCRRNEVWRDCGSRCPPTCRRPRPVCAAVCRAGCFCRPGLIRNNRGVCVRRC</sequence>
<keyword evidence="3" id="KW-1015">Disulfide bond</keyword>
<keyword evidence="6" id="KW-1185">Reference proteome</keyword>
<reference evidence="7" key="1">
    <citation type="submission" date="2025-08" db="UniProtKB">
        <authorList>
            <consortium name="RefSeq"/>
        </authorList>
    </citation>
    <scope>IDENTIFICATION</scope>
    <source>
        <strain evidence="7">USDA-PBARC FA_bdor</strain>
        <tissue evidence="7">Whole organism</tissue>
    </source>
</reference>
<dbReference type="Proteomes" id="UP000694866">
    <property type="component" value="Unplaced"/>
</dbReference>
<keyword evidence="2" id="KW-0646">Protease inhibitor</keyword>
<dbReference type="Pfam" id="PF01826">
    <property type="entry name" value="TIL"/>
    <property type="match status" value="1"/>
</dbReference>
<name>A0A9R1TWH2_9HYME</name>
<evidence type="ECO:0000256" key="3">
    <source>
        <dbReference type="ARBA" id="ARBA00023157"/>
    </source>
</evidence>
<dbReference type="PANTHER" id="PTHR23259:SF82">
    <property type="entry name" value="SERINE PROTEASE INHIBITOR 1 PROTEIN"/>
    <property type="match status" value="1"/>
</dbReference>
<evidence type="ECO:0000313" key="6">
    <source>
        <dbReference type="Proteomes" id="UP000694866"/>
    </source>
</evidence>
<dbReference type="InterPro" id="IPR036084">
    <property type="entry name" value="Ser_inhib-like_sf"/>
</dbReference>
<feature type="chain" id="PRO_5040415119" evidence="4">
    <location>
        <begin position="23"/>
        <end position="75"/>
    </location>
</feature>
<evidence type="ECO:0000259" key="5">
    <source>
        <dbReference type="Pfam" id="PF01826"/>
    </source>
</evidence>
<dbReference type="AlphaFoldDB" id="A0A9R1TWH2"/>
<dbReference type="InterPro" id="IPR002919">
    <property type="entry name" value="TIL_dom"/>
</dbReference>
<evidence type="ECO:0000256" key="1">
    <source>
        <dbReference type="ARBA" id="ARBA00007611"/>
    </source>
</evidence>
<dbReference type="CDD" id="cd19941">
    <property type="entry name" value="TIL"/>
    <property type="match status" value="1"/>
</dbReference>
<keyword evidence="4" id="KW-0732">Signal</keyword>
<dbReference type="GO" id="GO:0030414">
    <property type="term" value="F:peptidase inhibitor activity"/>
    <property type="evidence" value="ECO:0007669"/>
    <property type="project" value="UniProtKB-KW"/>
</dbReference>
<evidence type="ECO:0000256" key="2">
    <source>
        <dbReference type="ARBA" id="ARBA00022690"/>
    </source>
</evidence>
<dbReference type="OrthoDB" id="6236007at2759"/>
<organism evidence="6 7">
    <name type="scientific">Fopius arisanus</name>
    <dbReference type="NCBI Taxonomy" id="64838"/>
    <lineage>
        <taxon>Eukaryota</taxon>
        <taxon>Metazoa</taxon>
        <taxon>Ecdysozoa</taxon>
        <taxon>Arthropoda</taxon>
        <taxon>Hexapoda</taxon>
        <taxon>Insecta</taxon>
        <taxon>Pterygota</taxon>
        <taxon>Neoptera</taxon>
        <taxon>Endopterygota</taxon>
        <taxon>Hymenoptera</taxon>
        <taxon>Apocrita</taxon>
        <taxon>Ichneumonoidea</taxon>
        <taxon>Braconidae</taxon>
        <taxon>Opiinae</taxon>
        <taxon>Fopius</taxon>
    </lineage>
</organism>